<dbReference type="Gene3D" id="3.20.20.140">
    <property type="entry name" value="Metal-dependent hydrolases"/>
    <property type="match status" value="1"/>
</dbReference>
<gene>
    <name evidence="4" type="primary">mtaD</name>
    <name evidence="6" type="ORF">N7Z68_00650</name>
</gene>
<dbReference type="EMBL" id="JAOTPO010000001">
    <property type="protein sequence ID" value="MDE5411889.1"/>
    <property type="molecule type" value="Genomic_DNA"/>
</dbReference>
<comment type="similarity">
    <text evidence="4">Belongs to the metallo-dependent hydrolases superfamily. MTA/SAH deaminase family.</text>
</comment>
<evidence type="ECO:0000256" key="3">
    <source>
        <dbReference type="ARBA" id="ARBA00022833"/>
    </source>
</evidence>
<keyword evidence="3 4" id="KW-0862">Zinc</keyword>
<dbReference type="InterPro" id="IPR011059">
    <property type="entry name" value="Metal-dep_hydrolase_composite"/>
</dbReference>
<dbReference type="SUPFAM" id="SSF51338">
    <property type="entry name" value="Composite domain of metallo-dependent hydrolases"/>
    <property type="match status" value="1"/>
</dbReference>
<feature type="binding site" evidence="4">
    <location>
        <position position="66"/>
    </location>
    <ligand>
        <name>Zn(2+)</name>
        <dbReference type="ChEBI" id="CHEBI:29105"/>
    </ligand>
</feature>
<evidence type="ECO:0000259" key="5">
    <source>
        <dbReference type="Pfam" id="PF01979"/>
    </source>
</evidence>
<dbReference type="EC" id="3.5.4.28" evidence="4"/>
<organism evidence="6 7">
    <name type="scientific">Alkalihalobacterium chitinilyticum</name>
    <dbReference type="NCBI Taxonomy" id="2980103"/>
    <lineage>
        <taxon>Bacteria</taxon>
        <taxon>Bacillati</taxon>
        <taxon>Bacillota</taxon>
        <taxon>Bacilli</taxon>
        <taxon>Bacillales</taxon>
        <taxon>Bacillaceae</taxon>
        <taxon>Alkalihalobacterium</taxon>
    </lineage>
</organism>
<comment type="caution">
    <text evidence="4">Lacks conserved residue(s) required for the propagation of feature annotation.</text>
</comment>
<evidence type="ECO:0000313" key="6">
    <source>
        <dbReference type="EMBL" id="MDE5411889.1"/>
    </source>
</evidence>
<dbReference type="PANTHER" id="PTHR43794">
    <property type="entry name" value="AMINOHYDROLASE SSNA-RELATED"/>
    <property type="match status" value="1"/>
</dbReference>
<dbReference type="SUPFAM" id="SSF51556">
    <property type="entry name" value="Metallo-dependent hydrolases"/>
    <property type="match status" value="1"/>
</dbReference>
<comment type="catalytic activity">
    <reaction evidence="4">
        <text>S-adenosyl-L-homocysteine + H2O + H(+) = S-inosyl-L-homocysteine + NH4(+)</text>
        <dbReference type="Rhea" id="RHEA:20716"/>
        <dbReference type="ChEBI" id="CHEBI:15377"/>
        <dbReference type="ChEBI" id="CHEBI:15378"/>
        <dbReference type="ChEBI" id="CHEBI:28938"/>
        <dbReference type="ChEBI" id="CHEBI:57856"/>
        <dbReference type="ChEBI" id="CHEBI:57985"/>
        <dbReference type="EC" id="3.5.4.28"/>
    </reaction>
</comment>
<evidence type="ECO:0000256" key="4">
    <source>
        <dbReference type="HAMAP-Rule" id="MF_01281"/>
    </source>
</evidence>
<dbReference type="Gene3D" id="2.30.40.10">
    <property type="entry name" value="Urease, subunit C, domain 1"/>
    <property type="match status" value="1"/>
</dbReference>
<feature type="binding site" evidence="4">
    <location>
        <position position="68"/>
    </location>
    <ligand>
        <name>Zn(2+)</name>
        <dbReference type="ChEBI" id="CHEBI:29105"/>
    </ligand>
</feature>
<protein>
    <recommendedName>
        <fullName evidence="4">5-methylthioadenosine/S-adenosylhomocysteine deaminase</fullName>
        <shortName evidence="4">MTA/SAH deaminase</shortName>
        <ecNumber evidence="4">3.5.4.28</ecNumber>
        <ecNumber evidence="4">3.5.4.31</ecNumber>
    </recommendedName>
</protein>
<dbReference type="InterPro" id="IPR032466">
    <property type="entry name" value="Metal_Hydrolase"/>
</dbReference>
<dbReference type="CDD" id="cd01298">
    <property type="entry name" value="ATZ_TRZ_like"/>
    <property type="match status" value="1"/>
</dbReference>
<dbReference type="RefSeq" id="WP_275116524.1">
    <property type="nucleotide sequence ID" value="NZ_JAOTPO010000001.1"/>
</dbReference>
<keyword evidence="1 4" id="KW-0479">Metal-binding</keyword>
<keyword evidence="2 4" id="KW-0378">Hydrolase</keyword>
<dbReference type="EC" id="3.5.4.31" evidence="4"/>
<reference evidence="6" key="1">
    <citation type="submission" date="2024-05" db="EMBL/GenBank/DDBJ databases">
        <title>Alkalihalobacillus sp. strain MEB203 novel alkaliphilic bacterium from Lonar Lake, India.</title>
        <authorList>
            <person name="Joshi A."/>
            <person name="Thite S."/>
            <person name="Mengade P."/>
        </authorList>
    </citation>
    <scope>NUCLEOTIDE SEQUENCE</scope>
    <source>
        <strain evidence="6">MEB 203</strain>
    </source>
</reference>
<feature type="binding site" evidence="4">
    <location>
        <position position="148"/>
    </location>
    <ligand>
        <name>substrate</name>
    </ligand>
</feature>
<feature type="binding site" evidence="4">
    <location>
        <position position="303"/>
    </location>
    <ligand>
        <name>substrate</name>
    </ligand>
</feature>
<feature type="binding site" evidence="4">
    <location>
        <position position="95"/>
    </location>
    <ligand>
        <name>substrate</name>
    </ligand>
</feature>
<feature type="binding site" evidence="4">
    <location>
        <position position="188"/>
    </location>
    <ligand>
        <name>substrate</name>
    </ligand>
</feature>
<feature type="binding site" evidence="4">
    <location>
        <position position="218"/>
    </location>
    <ligand>
        <name>substrate</name>
    </ligand>
</feature>
<dbReference type="InterPro" id="IPR050287">
    <property type="entry name" value="MTA/SAH_deaminase"/>
</dbReference>
<feature type="binding site" evidence="4">
    <location>
        <position position="303"/>
    </location>
    <ligand>
        <name>Zn(2+)</name>
        <dbReference type="ChEBI" id="CHEBI:29105"/>
    </ligand>
</feature>
<name>A0ABT5V8T8_9BACI</name>
<feature type="binding site" evidence="4">
    <location>
        <position position="215"/>
    </location>
    <ligand>
        <name>Zn(2+)</name>
        <dbReference type="ChEBI" id="CHEBI:29105"/>
    </ligand>
</feature>
<evidence type="ECO:0000256" key="1">
    <source>
        <dbReference type="ARBA" id="ARBA00022723"/>
    </source>
</evidence>
<keyword evidence="7" id="KW-1185">Reference proteome</keyword>
<evidence type="ECO:0000256" key="2">
    <source>
        <dbReference type="ARBA" id="ARBA00022801"/>
    </source>
</evidence>
<comment type="caution">
    <text evidence="6">The sequence shown here is derived from an EMBL/GenBank/DDBJ whole genome shotgun (WGS) entry which is preliminary data.</text>
</comment>
<dbReference type="InterPro" id="IPR023512">
    <property type="entry name" value="Deaminase_MtaD/DadD"/>
</dbReference>
<proteinExistence type="inferred from homology"/>
<sequence>MDKVFYNGVIITANEKDEVYSSGYVHVRAGKFIEVGSGYPDHIGTEEANFYNLNGRWLLPGLINTHGHTPMTLLRGHSDDLPLKRWLQEKMWPMEQKLTREAVIVSSKLAMVEMLKSGTTTFLDMYHLFLDDIANVVDEIGMRAVITRGIIGLCSREEQIAKLDEAMTIAKSWHGKGDGRITTMLSPHSPYLCPPDYIAEIASEARTLGVPVHTHMSETAQEVEESVNKYGKRPVELLQSTGFFDGASLVAHAVHVNDEELEILTEHQVAVSHNPMSNLKLGSGIASIQKMLSKGITVSIGTDSVASNNNLDLIQEMRTAILLQKGINQDPTAVKSAEGIKLITVNGAKALGLRNTIGSIEKGLDADFIIMQEQQAHLQPAMNALSHLVYSASGADVIDVYVKGKQLVKNRECLYLDEEKIITECNDHYRKMLK</sequence>
<accession>A0ABT5V8T8</accession>
<comment type="function">
    <text evidence="4">Catalyzes the deamination of 5-methylthioadenosine and S-adenosyl-L-homocysteine into 5-methylthioinosine and S-inosyl-L-homocysteine, respectively. Is also able to deaminate adenosine.</text>
</comment>
<dbReference type="HAMAP" id="MF_01281">
    <property type="entry name" value="MTA_SAH_deamin"/>
    <property type="match status" value="1"/>
</dbReference>
<dbReference type="Proteomes" id="UP001148125">
    <property type="component" value="Unassembled WGS sequence"/>
</dbReference>
<dbReference type="Pfam" id="PF01979">
    <property type="entry name" value="Amidohydro_1"/>
    <property type="match status" value="1"/>
</dbReference>
<dbReference type="PANTHER" id="PTHR43794:SF11">
    <property type="entry name" value="AMIDOHYDROLASE-RELATED DOMAIN-CONTAINING PROTEIN"/>
    <property type="match status" value="1"/>
</dbReference>
<evidence type="ECO:0000313" key="7">
    <source>
        <dbReference type="Proteomes" id="UP001148125"/>
    </source>
</evidence>
<dbReference type="InterPro" id="IPR006680">
    <property type="entry name" value="Amidohydro-rel"/>
</dbReference>
<comment type="cofactor">
    <cofactor evidence="4">
        <name>Zn(2+)</name>
        <dbReference type="ChEBI" id="CHEBI:29105"/>
    </cofactor>
    <text evidence="4">Binds 1 zinc ion per subunit.</text>
</comment>
<comment type="catalytic activity">
    <reaction evidence="4">
        <text>S-methyl-5'-thioadenosine + H2O + H(+) = S-methyl-5'-thioinosine + NH4(+)</text>
        <dbReference type="Rhea" id="RHEA:25025"/>
        <dbReference type="ChEBI" id="CHEBI:15377"/>
        <dbReference type="ChEBI" id="CHEBI:15378"/>
        <dbReference type="ChEBI" id="CHEBI:17509"/>
        <dbReference type="ChEBI" id="CHEBI:28938"/>
        <dbReference type="ChEBI" id="CHEBI:48595"/>
        <dbReference type="EC" id="3.5.4.31"/>
    </reaction>
</comment>
<feature type="domain" description="Amidohydrolase-related" evidence="5">
    <location>
        <begin position="58"/>
        <end position="406"/>
    </location>
</feature>